<feature type="transmembrane region" description="Helical" evidence="8">
    <location>
        <begin position="254"/>
        <end position="275"/>
    </location>
</feature>
<keyword evidence="3" id="KW-0813">Transport</keyword>
<feature type="transmembrane region" description="Helical" evidence="8">
    <location>
        <begin position="225"/>
        <end position="248"/>
    </location>
</feature>
<feature type="transmembrane region" description="Helical" evidence="8">
    <location>
        <begin position="191"/>
        <end position="213"/>
    </location>
</feature>
<evidence type="ECO:0008006" key="11">
    <source>
        <dbReference type="Google" id="ProtNLM"/>
    </source>
</evidence>
<feature type="transmembrane region" description="Helical" evidence="8">
    <location>
        <begin position="38"/>
        <end position="55"/>
    </location>
</feature>
<dbReference type="Gene3D" id="1.20.1530.20">
    <property type="match status" value="2"/>
</dbReference>
<dbReference type="RefSeq" id="WP_090715637.1">
    <property type="nucleotide sequence ID" value="NZ_CBCSKY010000018.1"/>
</dbReference>
<feature type="transmembrane region" description="Helical" evidence="8">
    <location>
        <begin position="6"/>
        <end position="26"/>
    </location>
</feature>
<keyword evidence="5 8" id="KW-0812">Transmembrane</keyword>
<evidence type="ECO:0000256" key="7">
    <source>
        <dbReference type="ARBA" id="ARBA00023136"/>
    </source>
</evidence>
<organism evidence="9 10">
    <name type="scientific">Paenibacillus typhae</name>
    <dbReference type="NCBI Taxonomy" id="1174501"/>
    <lineage>
        <taxon>Bacteria</taxon>
        <taxon>Bacillati</taxon>
        <taxon>Bacillota</taxon>
        <taxon>Bacilli</taxon>
        <taxon>Bacillales</taxon>
        <taxon>Paenibacillaceae</taxon>
        <taxon>Paenibacillus</taxon>
    </lineage>
</organism>
<gene>
    <name evidence="9" type="ORF">SAMN05216192_11865</name>
</gene>
<evidence type="ECO:0000313" key="9">
    <source>
        <dbReference type="EMBL" id="SDJ50494.1"/>
    </source>
</evidence>
<feature type="transmembrane region" description="Helical" evidence="8">
    <location>
        <begin position="67"/>
        <end position="89"/>
    </location>
</feature>
<keyword evidence="10" id="KW-1185">Reference proteome</keyword>
<dbReference type="GO" id="GO:0005886">
    <property type="term" value="C:plasma membrane"/>
    <property type="evidence" value="ECO:0007669"/>
    <property type="project" value="UniProtKB-SubCell"/>
</dbReference>
<evidence type="ECO:0000256" key="6">
    <source>
        <dbReference type="ARBA" id="ARBA00022989"/>
    </source>
</evidence>
<dbReference type="AlphaFoldDB" id="A0A1G8UA69"/>
<feature type="transmembrane region" description="Helical" evidence="8">
    <location>
        <begin position="160"/>
        <end position="179"/>
    </location>
</feature>
<keyword evidence="4" id="KW-1003">Cell membrane</keyword>
<dbReference type="EMBL" id="FNDX01000018">
    <property type="protein sequence ID" value="SDJ50494.1"/>
    <property type="molecule type" value="Genomic_DNA"/>
</dbReference>
<accession>A0A1G8UA69</accession>
<evidence type="ECO:0000256" key="5">
    <source>
        <dbReference type="ARBA" id="ARBA00022692"/>
    </source>
</evidence>
<feature type="transmembrane region" description="Helical" evidence="8">
    <location>
        <begin position="128"/>
        <end position="148"/>
    </location>
</feature>
<dbReference type="OrthoDB" id="148377at2"/>
<reference evidence="10" key="1">
    <citation type="submission" date="2016-10" db="EMBL/GenBank/DDBJ databases">
        <authorList>
            <person name="Varghese N."/>
            <person name="Submissions S."/>
        </authorList>
    </citation>
    <scope>NUCLEOTIDE SEQUENCE [LARGE SCALE GENOMIC DNA]</scope>
    <source>
        <strain evidence="10">CGMCC 1.11012</strain>
    </source>
</reference>
<evidence type="ECO:0000256" key="4">
    <source>
        <dbReference type="ARBA" id="ARBA00022475"/>
    </source>
</evidence>
<dbReference type="Proteomes" id="UP000199050">
    <property type="component" value="Unassembled WGS sequence"/>
</dbReference>
<sequence length="311" mass="33037">MIQQVLSTLVEVIVPLAIPVTAGALLARYKNLDTKPLLTLYLYFLTPAIILDTLANAEISFGDVYQTIAFALLNLLLLWVVSLVLGRLLKLAPPEAAGLTLISTFTNSVNYGLPLVLLAFGQLGLDKASVYVIVQMVIVNTIGVYFAARSQFNVKSAVKSVFALPAVYAALLALLLRGLGLQLPQELASGVSMVAGAYSPVVLAILGAQMVRVQAGHTERNVQMAFWTGLSVRLLLSPLIALLVLLLLNISGTLFSVLLVLASMPVAVNSVVLAERFGSSPSLVSRCIVWTTLASFLVLPVLITAVGSVQP</sequence>
<comment type="subcellular location">
    <subcellularLocation>
        <location evidence="1">Cell membrane</location>
        <topology evidence="1">Multi-pass membrane protein</topology>
    </subcellularLocation>
</comment>
<keyword evidence="7 8" id="KW-0472">Membrane</keyword>
<evidence type="ECO:0000256" key="2">
    <source>
        <dbReference type="ARBA" id="ARBA00010145"/>
    </source>
</evidence>
<dbReference type="Pfam" id="PF03547">
    <property type="entry name" value="Mem_trans"/>
    <property type="match status" value="1"/>
</dbReference>
<keyword evidence="6 8" id="KW-1133">Transmembrane helix</keyword>
<evidence type="ECO:0000313" key="10">
    <source>
        <dbReference type="Proteomes" id="UP000199050"/>
    </source>
</evidence>
<dbReference type="PANTHER" id="PTHR36838">
    <property type="entry name" value="AUXIN EFFLUX CARRIER FAMILY PROTEIN"/>
    <property type="match status" value="1"/>
</dbReference>
<comment type="similarity">
    <text evidence="2">Belongs to the auxin efflux carrier (TC 2.A.69) family.</text>
</comment>
<dbReference type="STRING" id="1174501.SAMN05216192_11865"/>
<dbReference type="InterPro" id="IPR004776">
    <property type="entry name" value="Mem_transp_PIN-like"/>
</dbReference>
<evidence type="ECO:0000256" key="1">
    <source>
        <dbReference type="ARBA" id="ARBA00004651"/>
    </source>
</evidence>
<proteinExistence type="inferred from homology"/>
<dbReference type="PANTHER" id="PTHR36838:SF1">
    <property type="entry name" value="SLR1864 PROTEIN"/>
    <property type="match status" value="1"/>
</dbReference>
<dbReference type="InterPro" id="IPR038770">
    <property type="entry name" value="Na+/solute_symporter_sf"/>
</dbReference>
<evidence type="ECO:0000256" key="8">
    <source>
        <dbReference type="SAM" id="Phobius"/>
    </source>
</evidence>
<dbReference type="GO" id="GO:0055085">
    <property type="term" value="P:transmembrane transport"/>
    <property type="evidence" value="ECO:0007669"/>
    <property type="project" value="InterPro"/>
</dbReference>
<name>A0A1G8UA69_9BACL</name>
<feature type="transmembrane region" description="Helical" evidence="8">
    <location>
        <begin position="101"/>
        <end position="122"/>
    </location>
</feature>
<evidence type="ECO:0000256" key="3">
    <source>
        <dbReference type="ARBA" id="ARBA00022448"/>
    </source>
</evidence>
<protein>
    <recommendedName>
        <fullName evidence="11">Permease</fullName>
    </recommendedName>
</protein>
<feature type="transmembrane region" description="Helical" evidence="8">
    <location>
        <begin position="287"/>
        <end position="309"/>
    </location>
</feature>